<dbReference type="GO" id="GO:0000978">
    <property type="term" value="F:RNA polymerase II cis-regulatory region sequence-specific DNA binding"/>
    <property type="evidence" value="ECO:0007669"/>
    <property type="project" value="TreeGrafter"/>
</dbReference>
<keyword evidence="3" id="KW-0804">Transcription</keyword>
<dbReference type="Proteomes" id="UP000292702">
    <property type="component" value="Unassembled WGS sequence"/>
</dbReference>
<dbReference type="GO" id="GO:0005634">
    <property type="term" value="C:nucleus"/>
    <property type="evidence" value="ECO:0007669"/>
    <property type="project" value="TreeGrafter"/>
</dbReference>
<dbReference type="OrthoDB" id="2441642at2759"/>
<dbReference type="SMART" id="SM00066">
    <property type="entry name" value="GAL4"/>
    <property type="match status" value="1"/>
</dbReference>
<dbReference type="InterPro" id="IPR001138">
    <property type="entry name" value="Zn2Cys6_DnaBD"/>
</dbReference>
<dbReference type="InterPro" id="IPR050675">
    <property type="entry name" value="OAF3"/>
</dbReference>
<dbReference type="PRINTS" id="PR00755">
    <property type="entry name" value="AFLATOXINBRP"/>
</dbReference>
<feature type="compositionally biased region" description="Low complexity" evidence="5">
    <location>
        <begin position="58"/>
        <end position="75"/>
    </location>
</feature>
<sequence>MTAERRLSTDGDIPFIATSLLNGRASMDKKPRLARLSIEESGSATVLKIAESRPADHSTPPSSGSATATMSPAASDPCGSTEPVLDDPVCWNLVPYDVPWGQDYFNYKQGTLPGPDGKCLFLRSPTPVEKRRTSQACKMCRERKAKCSGDRPSCARCVARGYICQYLPETKKIKPARTGPIRLKMSRSLSHPYSRRDSDTLSIASSTDFSEYSSYSSSSSSSSCHLSPKQEDEEFPSAVLLHNLQLQYPDADDQKEEASTADSAYLPPFDYAREPSQDSSVHEPPPPSATSTTSSLSFWSGYESPHPQTQALAPVSSFPTFHAPRPLRYSQSLPFLPSLERRISCPADVINRPRSAEPVVEVALATTVDPRVLTQQQQPADVVYYPVQDELQPQVQVADPQATHWVPSHTAPEQYAVAVHEGAMLMQQYCNVSPIAPYAQSHPMEEAPAPHAYDPAAPPPQMMQVPMLLDIPPVPQQHYVPSGYDFSSYASAAPTFA</sequence>
<dbReference type="InterPro" id="IPR036864">
    <property type="entry name" value="Zn2-C6_fun-type_DNA-bd_sf"/>
</dbReference>
<feature type="region of interest" description="Disordered" evidence="5">
    <location>
        <begin position="48"/>
        <end position="80"/>
    </location>
</feature>
<name>A0A4R0RQ70_9APHY</name>
<keyword evidence="4" id="KW-0539">Nucleus</keyword>
<dbReference type="Gene3D" id="4.10.240.10">
    <property type="entry name" value="Zn(2)-C6 fungal-type DNA-binding domain"/>
    <property type="match status" value="1"/>
</dbReference>
<evidence type="ECO:0000256" key="3">
    <source>
        <dbReference type="ARBA" id="ARBA00023163"/>
    </source>
</evidence>
<dbReference type="GO" id="GO:0008270">
    <property type="term" value="F:zinc ion binding"/>
    <property type="evidence" value="ECO:0007669"/>
    <property type="project" value="InterPro"/>
</dbReference>
<comment type="caution">
    <text evidence="7">The sequence shown here is derived from an EMBL/GenBank/DDBJ whole genome shotgun (WGS) entry which is preliminary data.</text>
</comment>
<dbReference type="AlphaFoldDB" id="A0A4R0RQ70"/>
<accession>A0A4R0RQ70</accession>
<dbReference type="SUPFAM" id="SSF57701">
    <property type="entry name" value="Zn2/Cys6 DNA-binding domain"/>
    <property type="match status" value="1"/>
</dbReference>
<feature type="region of interest" description="Disordered" evidence="5">
    <location>
        <begin position="252"/>
        <end position="303"/>
    </location>
</feature>
<organism evidence="7 8">
    <name type="scientific">Steccherinum ochraceum</name>
    <dbReference type="NCBI Taxonomy" id="92696"/>
    <lineage>
        <taxon>Eukaryota</taxon>
        <taxon>Fungi</taxon>
        <taxon>Dikarya</taxon>
        <taxon>Basidiomycota</taxon>
        <taxon>Agaricomycotina</taxon>
        <taxon>Agaricomycetes</taxon>
        <taxon>Polyporales</taxon>
        <taxon>Steccherinaceae</taxon>
        <taxon>Steccherinum</taxon>
    </lineage>
</organism>
<evidence type="ECO:0000313" key="7">
    <source>
        <dbReference type="EMBL" id="TCD71030.1"/>
    </source>
</evidence>
<keyword evidence="8" id="KW-1185">Reference proteome</keyword>
<proteinExistence type="predicted"/>
<dbReference type="PROSITE" id="PS50048">
    <property type="entry name" value="ZN2_CY6_FUNGAL_2"/>
    <property type="match status" value="1"/>
</dbReference>
<gene>
    <name evidence="7" type="ORF">EIP91_000529</name>
</gene>
<evidence type="ECO:0000256" key="5">
    <source>
        <dbReference type="SAM" id="MobiDB-lite"/>
    </source>
</evidence>
<dbReference type="GO" id="GO:0045944">
    <property type="term" value="P:positive regulation of transcription by RNA polymerase II"/>
    <property type="evidence" value="ECO:0007669"/>
    <property type="project" value="TreeGrafter"/>
</dbReference>
<feature type="domain" description="Zn(2)-C6 fungal-type" evidence="6">
    <location>
        <begin position="136"/>
        <end position="166"/>
    </location>
</feature>
<keyword evidence="1" id="KW-0805">Transcription regulation</keyword>
<evidence type="ECO:0000313" key="8">
    <source>
        <dbReference type="Proteomes" id="UP000292702"/>
    </source>
</evidence>
<dbReference type="PANTHER" id="PTHR31069:SF12">
    <property type="entry name" value="TRANSCRIPTION FACTOR DOMAIN-CONTAINING PROTEIN"/>
    <property type="match status" value="1"/>
</dbReference>
<keyword evidence="2" id="KW-0238">DNA-binding</keyword>
<dbReference type="CDD" id="cd00067">
    <property type="entry name" value="GAL4"/>
    <property type="match status" value="1"/>
</dbReference>
<dbReference type="GO" id="GO:0000981">
    <property type="term" value="F:DNA-binding transcription factor activity, RNA polymerase II-specific"/>
    <property type="evidence" value="ECO:0007669"/>
    <property type="project" value="InterPro"/>
</dbReference>
<evidence type="ECO:0000259" key="6">
    <source>
        <dbReference type="PROSITE" id="PS50048"/>
    </source>
</evidence>
<reference evidence="7 8" key="1">
    <citation type="submission" date="2018-11" db="EMBL/GenBank/DDBJ databases">
        <title>Genome assembly of Steccherinum ochraceum LE-BIN_3174, the white-rot fungus of the Steccherinaceae family (The Residual Polyporoid clade, Polyporales, Basidiomycota).</title>
        <authorList>
            <person name="Fedorova T.V."/>
            <person name="Glazunova O.A."/>
            <person name="Landesman E.O."/>
            <person name="Moiseenko K.V."/>
            <person name="Psurtseva N.V."/>
            <person name="Savinova O.S."/>
            <person name="Shakhova N.V."/>
            <person name="Tyazhelova T.V."/>
            <person name="Vasina D.V."/>
        </authorList>
    </citation>
    <scope>NUCLEOTIDE SEQUENCE [LARGE SCALE GENOMIC DNA]</scope>
    <source>
        <strain evidence="7 8">LE-BIN_3174</strain>
    </source>
</reference>
<evidence type="ECO:0000256" key="1">
    <source>
        <dbReference type="ARBA" id="ARBA00023015"/>
    </source>
</evidence>
<evidence type="ECO:0000256" key="4">
    <source>
        <dbReference type="ARBA" id="ARBA00023242"/>
    </source>
</evidence>
<dbReference type="PANTHER" id="PTHR31069">
    <property type="entry name" value="OLEATE-ACTIVATED TRANSCRIPTION FACTOR 1-RELATED"/>
    <property type="match status" value="1"/>
</dbReference>
<dbReference type="PROSITE" id="PS00463">
    <property type="entry name" value="ZN2_CY6_FUNGAL_1"/>
    <property type="match status" value="1"/>
</dbReference>
<protein>
    <recommendedName>
        <fullName evidence="6">Zn(2)-C6 fungal-type domain-containing protein</fullName>
    </recommendedName>
</protein>
<dbReference type="Pfam" id="PF00172">
    <property type="entry name" value="Zn_clus"/>
    <property type="match status" value="1"/>
</dbReference>
<dbReference type="EMBL" id="RWJN01000011">
    <property type="protein sequence ID" value="TCD71030.1"/>
    <property type="molecule type" value="Genomic_DNA"/>
</dbReference>
<dbReference type="STRING" id="92696.A0A4R0RQ70"/>
<evidence type="ECO:0000256" key="2">
    <source>
        <dbReference type="ARBA" id="ARBA00023125"/>
    </source>
</evidence>